<dbReference type="EMBL" id="ASHM01011849">
    <property type="protein sequence ID" value="PNX93805.1"/>
    <property type="molecule type" value="Genomic_DNA"/>
</dbReference>
<dbReference type="SUPFAM" id="SSF56672">
    <property type="entry name" value="DNA/RNA polymerases"/>
    <property type="match status" value="1"/>
</dbReference>
<dbReference type="InterPro" id="IPR043502">
    <property type="entry name" value="DNA/RNA_pol_sf"/>
</dbReference>
<proteinExistence type="predicted"/>
<comment type="caution">
    <text evidence="1">The sequence shown here is derived from an EMBL/GenBank/DDBJ whole genome shotgun (WGS) entry which is preliminary data.</text>
</comment>
<protein>
    <submittedName>
        <fullName evidence="1">Uncharacterized protein</fullName>
    </submittedName>
</protein>
<evidence type="ECO:0000313" key="1">
    <source>
        <dbReference type="EMBL" id="PNX93805.1"/>
    </source>
</evidence>
<organism evidence="1 2">
    <name type="scientific">Trifolium pratense</name>
    <name type="common">Red clover</name>
    <dbReference type="NCBI Taxonomy" id="57577"/>
    <lineage>
        <taxon>Eukaryota</taxon>
        <taxon>Viridiplantae</taxon>
        <taxon>Streptophyta</taxon>
        <taxon>Embryophyta</taxon>
        <taxon>Tracheophyta</taxon>
        <taxon>Spermatophyta</taxon>
        <taxon>Magnoliopsida</taxon>
        <taxon>eudicotyledons</taxon>
        <taxon>Gunneridae</taxon>
        <taxon>Pentapetalae</taxon>
        <taxon>rosids</taxon>
        <taxon>fabids</taxon>
        <taxon>Fabales</taxon>
        <taxon>Fabaceae</taxon>
        <taxon>Papilionoideae</taxon>
        <taxon>50 kb inversion clade</taxon>
        <taxon>NPAAA clade</taxon>
        <taxon>Hologalegina</taxon>
        <taxon>IRL clade</taxon>
        <taxon>Trifolieae</taxon>
        <taxon>Trifolium</taxon>
    </lineage>
</organism>
<reference evidence="1 2" key="2">
    <citation type="journal article" date="2017" name="Front. Plant Sci.">
        <title>Gene Classification and Mining of Molecular Markers Useful in Red Clover (Trifolium pratense) Breeding.</title>
        <authorList>
            <person name="Istvanek J."/>
            <person name="Dluhosova J."/>
            <person name="Dluhos P."/>
            <person name="Patkova L."/>
            <person name="Nedelnik J."/>
            <person name="Repkova J."/>
        </authorList>
    </citation>
    <scope>NUCLEOTIDE SEQUENCE [LARGE SCALE GENOMIC DNA]</scope>
    <source>
        <strain evidence="2">cv. Tatra</strain>
        <tissue evidence="1">Young leaves</tissue>
    </source>
</reference>
<dbReference type="Proteomes" id="UP000236291">
    <property type="component" value="Unassembled WGS sequence"/>
</dbReference>
<accession>A0A2K3MSM0</accession>
<evidence type="ECO:0000313" key="2">
    <source>
        <dbReference type="Proteomes" id="UP000236291"/>
    </source>
</evidence>
<gene>
    <name evidence="1" type="ORF">L195_g016965</name>
</gene>
<name>A0A2K3MSM0_TRIPR</name>
<reference evidence="1 2" key="1">
    <citation type="journal article" date="2014" name="Am. J. Bot.">
        <title>Genome assembly and annotation for red clover (Trifolium pratense; Fabaceae).</title>
        <authorList>
            <person name="Istvanek J."/>
            <person name="Jaros M."/>
            <person name="Krenek A."/>
            <person name="Repkova J."/>
        </authorList>
    </citation>
    <scope>NUCLEOTIDE SEQUENCE [LARGE SCALE GENOMIC DNA]</scope>
    <source>
        <strain evidence="2">cv. Tatra</strain>
        <tissue evidence="1">Young leaves</tissue>
    </source>
</reference>
<sequence>MIEPSSWAKISAYRAGNKINTALEAANQNNDTAIKANVAEEMVFETKTAENGEVLPKMERLPLLPDKKPVKQFARRFAPEIMSKIKMEIERLSKCKFIKTARDLNNATPKDEYHMPVAEMLIDSAAGFEYLIQWQVVADFLVDHSVIEMPQNFVDSEPWKLYFDGSKHKYGTGLEILLDLGAKNISIREFENITRIKNQEANDLTQIASGEAEAYLAISDVHSGACGSHQVGHKMKWLLFR</sequence>
<dbReference type="AlphaFoldDB" id="A0A2K3MSM0"/>